<dbReference type="GO" id="GO:0003700">
    <property type="term" value="F:DNA-binding transcription factor activity"/>
    <property type="evidence" value="ECO:0007669"/>
    <property type="project" value="TreeGrafter"/>
</dbReference>
<dbReference type="GO" id="GO:0000976">
    <property type="term" value="F:transcription cis-regulatory region binding"/>
    <property type="evidence" value="ECO:0007669"/>
    <property type="project" value="TreeGrafter"/>
</dbReference>
<dbReference type="InterPro" id="IPR000843">
    <property type="entry name" value="HTH_LacI"/>
</dbReference>
<dbReference type="PANTHER" id="PTHR30146">
    <property type="entry name" value="LACI-RELATED TRANSCRIPTIONAL REPRESSOR"/>
    <property type="match status" value="1"/>
</dbReference>
<reference evidence="6" key="1">
    <citation type="submission" date="2015-05" db="EMBL/GenBank/DDBJ databases">
        <authorList>
            <person name="Wang D.B."/>
            <person name="Wang M."/>
        </authorList>
    </citation>
    <scope>NUCLEOTIDE SEQUENCE [LARGE SCALE GENOMIC DNA]</scope>
    <source>
        <strain evidence="6">L1-83</strain>
    </source>
</reference>
<keyword evidence="3" id="KW-0238">DNA-binding</keyword>
<evidence type="ECO:0000313" key="13">
    <source>
        <dbReference type="Proteomes" id="UP000283701"/>
    </source>
</evidence>
<dbReference type="Proteomes" id="UP000283701">
    <property type="component" value="Unassembled WGS sequence"/>
</dbReference>
<name>A0A0M6WP64_9FIRM</name>
<dbReference type="EMBL" id="QRUN01000015">
    <property type="protein sequence ID" value="RGR67284.1"/>
    <property type="molecule type" value="Genomic_DNA"/>
</dbReference>
<evidence type="ECO:0000313" key="7">
    <source>
        <dbReference type="EMBL" id="CUN92555.1"/>
    </source>
</evidence>
<dbReference type="SUPFAM" id="SSF47413">
    <property type="entry name" value="lambda repressor-like DNA-binding domains"/>
    <property type="match status" value="1"/>
</dbReference>
<dbReference type="CDD" id="cd06267">
    <property type="entry name" value="PBP1_LacI_sugar_binding-like"/>
    <property type="match status" value="1"/>
</dbReference>
<dbReference type="Gene3D" id="3.40.50.2300">
    <property type="match status" value="2"/>
</dbReference>
<dbReference type="AlphaFoldDB" id="A0A0M6WP64"/>
<dbReference type="Proteomes" id="UP000049828">
    <property type="component" value="Unassembled WGS sequence"/>
</dbReference>
<dbReference type="EMBL" id="QRHP01000011">
    <property type="protein sequence ID" value="RHF83512.1"/>
    <property type="molecule type" value="Genomic_DNA"/>
</dbReference>
<dbReference type="Pfam" id="PF13377">
    <property type="entry name" value="Peripla_BP_3"/>
    <property type="match status" value="1"/>
</dbReference>
<keyword evidence="1" id="KW-0678">Repressor</keyword>
<evidence type="ECO:0000313" key="6">
    <source>
        <dbReference type="EMBL" id="CRL39150.1"/>
    </source>
</evidence>
<dbReference type="CDD" id="cd01392">
    <property type="entry name" value="HTH_LacI"/>
    <property type="match status" value="1"/>
</dbReference>
<dbReference type="SUPFAM" id="SSF53822">
    <property type="entry name" value="Periplasmic binding protein-like I"/>
    <property type="match status" value="1"/>
</dbReference>
<dbReference type="Pfam" id="PF00356">
    <property type="entry name" value="LacI"/>
    <property type="match status" value="1"/>
</dbReference>
<accession>A0A0M6WP64</accession>
<evidence type="ECO:0000313" key="10">
    <source>
        <dbReference type="EMBL" id="RHF83512.1"/>
    </source>
</evidence>
<dbReference type="SMART" id="SM00354">
    <property type="entry name" value="HTH_LACI"/>
    <property type="match status" value="1"/>
</dbReference>
<proteinExistence type="predicted"/>
<protein>
    <submittedName>
        <fullName evidence="8">LacI family transcriptional regulator</fullName>
    </submittedName>
    <submittedName>
        <fullName evidence="7">Purine nucleotide synthesis repressor</fullName>
    </submittedName>
    <submittedName>
        <fullName evidence="6">Transcriptional regulator (LacI family) protein</fullName>
    </submittedName>
</protein>
<dbReference type="InterPro" id="IPR010982">
    <property type="entry name" value="Lambda_DNA-bd_dom_sf"/>
</dbReference>
<dbReference type="PANTHER" id="PTHR30146:SF148">
    <property type="entry name" value="HTH-TYPE TRANSCRIPTIONAL REPRESSOR PURR-RELATED"/>
    <property type="match status" value="1"/>
</dbReference>
<evidence type="ECO:0000256" key="4">
    <source>
        <dbReference type="ARBA" id="ARBA00023163"/>
    </source>
</evidence>
<dbReference type="STRING" id="360807.ERS852392_01700"/>
<keyword evidence="2" id="KW-0805">Transcription regulation</keyword>
<dbReference type="Gene3D" id="1.10.260.40">
    <property type="entry name" value="lambda repressor-like DNA-binding domains"/>
    <property type="match status" value="1"/>
</dbReference>
<evidence type="ECO:0000313" key="9">
    <source>
        <dbReference type="EMBL" id="RHE99083.1"/>
    </source>
</evidence>
<dbReference type="EMBL" id="CYYR01000010">
    <property type="protein sequence ID" value="CUN92555.1"/>
    <property type="molecule type" value="Genomic_DNA"/>
</dbReference>
<evidence type="ECO:0000259" key="5">
    <source>
        <dbReference type="PROSITE" id="PS50932"/>
    </source>
</evidence>
<keyword evidence="11" id="KW-1185">Reference proteome</keyword>
<evidence type="ECO:0000313" key="8">
    <source>
        <dbReference type="EMBL" id="RGR67284.1"/>
    </source>
</evidence>
<organism evidence="6 11">
    <name type="scientific">Roseburia inulinivorans</name>
    <dbReference type="NCBI Taxonomy" id="360807"/>
    <lineage>
        <taxon>Bacteria</taxon>
        <taxon>Bacillati</taxon>
        <taxon>Bacillota</taxon>
        <taxon>Clostridia</taxon>
        <taxon>Lachnospirales</taxon>
        <taxon>Lachnospiraceae</taxon>
        <taxon>Roseburia</taxon>
    </lineage>
</organism>
<dbReference type="EMBL" id="CVRS01000075">
    <property type="protein sequence ID" value="CRL39150.1"/>
    <property type="molecule type" value="Genomic_DNA"/>
</dbReference>
<dbReference type="PROSITE" id="PS50932">
    <property type="entry name" value="HTH_LACI_2"/>
    <property type="match status" value="1"/>
</dbReference>
<evidence type="ECO:0000256" key="1">
    <source>
        <dbReference type="ARBA" id="ARBA00022491"/>
    </source>
</evidence>
<dbReference type="InterPro" id="IPR046335">
    <property type="entry name" value="LacI/GalR-like_sensor"/>
</dbReference>
<sequence length="341" mass="38185">MVSLKTIAEKCGVSTATVSKALNDQKDISEETKSRIRTVAEQLGYFPNAAARSLKTNHSYNLGVLFEEEAGRGLQHEYFSGVLNGLKVQAEKQGYDITFINTCFENRKMSYLEHCKYRNFEGVAIVCADFNDPGVMELMNSEVPVVTIDYLHHNCTAVSSNNIQGMEDLVRYIYSQGHRRIAYIHGQQNGSAVTKDRLTSFYRTMDELKLEVPDEYIRTAGYLETKEAAKQTKELLNLENPPTCIIYPDDTALIGGRNVIIEMGLRIPKDISVAGYDGTRMSQLLHPKLTTIKQDTEEIGREAAKRLIGSIEKPKTTLLERVVIEGILIPGQSVGKIPEQK</sequence>
<dbReference type="InterPro" id="IPR028082">
    <property type="entry name" value="Peripla_BP_I"/>
</dbReference>
<dbReference type="Proteomes" id="UP000286271">
    <property type="component" value="Unassembled WGS sequence"/>
</dbReference>
<evidence type="ECO:0000313" key="11">
    <source>
        <dbReference type="Proteomes" id="UP000049828"/>
    </source>
</evidence>
<gene>
    <name evidence="7" type="primary">purR_2</name>
    <name evidence="10" type="ORF">DW654_10760</name>
    <name evidence="9" type="ORF">DW707_04990</name>
    <name evidence="8" type="ORF">DWY29_10770</name>
    <name evidence="7" type="ORF">ERS852392_01700</name>
    <name evidence="6" type="ORF">RIL183_24241</name>
</gene>
<reference evidence="13 14" key="3">
    <citation type="submission" date="2018-08" db="EMBL/GenBank/DDBJ databases">
        <title>A genome reference for cultivated species of the human gut microbiota.</title>
        <authorList>
            <person name="Zou Y."/>
            <person name="Xue W."/>
            <person name="Luo G."/>
        </authorList>
    </citation>
    <scope>NUCLEOTIDE SEQUENCE [LARGE SCALE GENOMIC DNA]</scope>
    <source>
        <strain evidence="8 14">AF24-4</strain>
        <strain evidence="10 13">AM23-23AC</strain>
        <strain evidence="9 15">AM27-11</strain>
    </source>
</reference>
<evidence type="ECO:0000256" key="2">
    <source>
        <dbReference type="ARBA" id="ARBA00023015"/>
    </source>
</evidence>
<feature type="domain" description="HTH lacI-type" evidence="5">
    <location>
        <begin position="2"/>
        <end position="56"/>
    </location>
</feature>
<dbReference type="EMBL" id="QSKW01000005">
    <property type="protein sequence ID" value="RHE99083.1"/>
    <property type="molecule type" value="Genomic_DNA"/>
</dbReference>
<dbReference type="Proteomes" id="UP000285820">
    <property type="component" value="Unassembled WGS sequence"/>
</dbReference>
<dbReference type="Proteomes" id="UP000095395">
    <property type="component" value="Unassembled WGS sequence"/>
</dbReference>
<keyword evidence="4" id="KW-0804">Transcription</keyword>
<reference evidence="11" key="2">
    <citation type="submission" date="2015-05" db="EMBL/GenBank/DDBJ databases">
        <authorList>
            <consortium name="Pathogen Informatics"/>
        </authorList>
    </citation>
    <scope>NUCLEOTIDE SEQUENCE [LARGE SCALE GENOMIC DNA]</scope>
    <source>
        <strain evidence="7 12">2789STDY5608835</strain>
        <strain evidence="11">L1-83</strain>
    </source>
</reference>
<dbReference type="RefSeq" id="WP_055039793.1">
    <property type="nucleotide sequence ID" value="NZ_CATWND010000013.1"/>
</dbReference>
<evidence type="ECO:0000256" key="3">
    <source>
        <dbReference type="ARBA" id="ARBA00023125"/>
    </source>
</evidence>
<dbReference type="OrthoDB" id="9789891at2"/>
<evidence type="ECO:0000313" key="15">
    <source>
        <dbReference type="Proteomes" id="UP000286271"/>
    </source>
</evidence>
<evidence type="ECO:0000313" key="12">
    <source>
        <dbReference type="Proteomes" id="UP000095395"/>
    </source>
</evidence>
<evidence type="ECO:0000313" key="14">
    <source>
        <dbReference type="Proteomes" id="UP000285820"/>
    </source>
</evidence>